<dbReference type="Gene3D" id="1.10.4010.10">
    <property type="entry name" value="Type II deoxyuridine triphosphatase"/>
    <property type="match status" value="1"/>
</dbReference>
<accession>A0A381Q6C4</accession>
<dbReference type="InterPro" id="IPR014871">
    <property type="entry name" value="dUTPase/dCTP_pyrophosphatase"/>
</dbReference>
<reference evidence="1" key="1">
    <citation type="submission" date="2018-05" db="EMBL/GenBank/DDBJ databases">
        <authorList>
            <person name="Lanie J.A."/>
            <person name="Ng W.-L."/>
            <person name="Kazmierczak K.M."/>
            <person name="Andrzejewski T.M."/>
            <person name="Davidsen T.M."/>
            <person name="Wayne K.J."/>
            <person name="Tettelin H."/>
            <person name="Glass J.I."/>
            <person name="Rusch D."/>
            <person name="Podicherti R."/>
            <person name="Tsui H.-C.T."/>
            <person name="Winkler M.E."/>
        </authorList>
    </citation>
    <scope>NUCLEOTIDE SEQUENCE</scope>
</reference>
<evidence type="ECO:0008006" key="2">
    <source>
        <dbReference type="Google" id="ProtNLM"/>
    </source>
</evidence>
<dbReference type="EMBL" id="UINC01001194">
    <property type="protein sequence ID" value="SUZ73929.1"/>
    <property type="molecule type" value="Genomic_DNA"/>
</dbReference>
<organism evidence="1">
    <name type="scientific">marine metagenome</name>
    <dbReference type="NCBI Taxonomy" id="408172"/>
    <lineage>
        <taxon>unclassified sequences</taxon>
        <taxon>metagenomes</taxon>
        <taxon>ecological metagenomes</taxon>
    </lineage>
</organism>
<sequence>MTNPEEIFAGRLSVMARMQAAHNDEVHPDWRNQGFEYYRAVWVECAELLDHFGWKWWKKQVADVEQVKLEIVDIWHFGLSDLIRDDLVGTDLAHEMFQRAANKSDGKFRQAVETLAARALVDPKFHVASFIDVLNALPMSLDELFEKYIGKNVLNRFRQAHGYKAGSYQKVWQGREDNVHLSELLVELNPLSDSFVEELLDALERRYPDKSSS</sequence>
<protein>
    <recommendedName>
        <fullName evidence="2">dUTP diphosphatase</fullName>
    </recommendedName>
</protein>
<evidence type="ECO:0000313" key="1">
    <source>
        <dbReference type="EMBL" id="SUZ73929.1"/>
    </source>
</evidence>
<dbReference type="CDD" id="cd11527">
    <property type="entry name" value="NTP-PPase_dUTPase"/>
    <property type="match status" value="1"/>
</dbReference>
<gene>
    <name evidence="1" type="ORF">METZ01_LOCUS26783</name>
</gene>
<dbReference type="AlphaFoldDB" id="A0A381Q6C4"/>
<dbReference type="Pfam" id="PF08761">
    <property type="entry name" value="dUTPase_2"/>
    <property type="match status" value="1"/>
</dbReference>
<name>A0A381Q6C4_9ZZZZ</name>
<proteinExistence type="predicted"/>
<dbReference type="SUPFAM" id="SSF101386">
    <property type="entry name" value="all-alpha NTP pyrophosphatases"/>
    <property type="match status" value="1"/>
</dbReference>